<evidence type="ECO:0000313" key="1">
    <source>
        <dbReference type="EMBL" id="MBY5960184.1"/>
    </source>
</evidence>
<organism evidence="1 2">
    <name type="scientific">Membranihabitans marinus</name>
    <dbReference type="NCBI Taxonomy" id="1227546"/>
    <lineage>
        <taxon>Bacteria</taxon>
        <taxon>Pseudomonadati</taxon>
        <taxon>Bacteroidota</taxon>
        <taxon>Saprospiria</taxon>
        <taxon>Saprospirales</taxon>
        <taxon>Saprospiraceae</taxon>
        <taxon>Membranihabitans</taxon>
    </lineage>
</organism>
<proteinExistence type="predicted"/>
<gene>
    <name evidence="1" type="ORF">KUV50_18670</name>
</gene>
<comment type="caution">
    <text evidence="1">The sequence shown here is derived from an EMBL/GenBank/DDBJ whole genome shotgun (WGS) entry which is preliminary data.</text>
</comment>
<reference evidence="1" key="1">
    <citation type="submission" date="2021-06" db="EMBL/GenBank/DDBJ databases">
        <title>44 bacteria genomes isolated from Dapeng, Shenzhen.</title>
        <authorList>
            <person name="Zheng W."/>
            <person name="Yu S."/>
            <person name="Huang Y."/>
        </authorList>
    </citation>
    <scope>NUCLEOTIDE SEQUENCE</scope>
    <source>
        <strain evidence="1">DP5N28-2</strain>
    </source>
</reference>
<dbReference type="RefSeq" id="WP_222581733.1">
    <property type="nucleotide sequence ID" value="NZ_JAHVHU010000025.1"/>
</dbReference>
<keyword evidence="2" id="KW-1185">Reference proteome</keyword>
<dbReference type="EMBL" id="JAHVHU010000025">
    <property type="protein sequence ID" value="MBY5960184.1"/>
    <property type="molecule type" value="Genomic_DNA"/>
</dbReference>
<evidence type="ECO:0000313" key="2">
    <source>
        <dbReference type="Proteomes" id="UP000753961"/>
    </source>
</evidence>
<dbReference type="Proteomes" id="UP000753961">
    <property type="component" value="Unassembled WGS sequence"/>
</dbReference>
<protein>
    <submittedName>
        <fullName evidence="1">Uncharacterized protein</fullName>
    </submittedName>
</protein>
<accession>A0A953HS10</accession>
<name>A0A953HS10_9BACT</name>
<sequence length="238" mass="27759">MNQSELGSAKLTLLIYMDGLCKVLTKDRTVHSVASLSFGSISSNENEVQSTLDQFYNQNQIDQSRVESVELMFVNSIFHKTGHGKLETFKNRLPAFLLYHNEFFDVPVGHDHIAHRLTFHMSEWQRNHAEPVLWFHLREKVLYVLFSTAEGDSSISAFEVRKTLDVHYYILFNVQTLRPVIPDLRQITVSGELLNLDKMHNFFSENINDMELMTFWQWKGLLGRPHPLFNQYLPEVNI</sequence>
<dbReference type="AlphaFoldDB" id="A0A953HS10"/>